<dbReference type="GO" id="GO:0003677">
    <property type="term" value="F:DNA binding"/>
    <property type="evidence" value="ECO:0007669"/>
    <property type="project" value="UniProtKB-KW"/>
</dbReference>
<evidence type="ECO:0000256" key="5">
    <source>
        <dbReference type="ARBA" id="ARBA00023015"/>
    </source>
</evidence>
<dbReference type="SUPFAM" id="SSF57667">
    <property type="entry name" value="beta-beta-alpha zinc fingers"/>
    <property type="match status" value="1"/>
</dbReference>
<reference evidence="13" key="1">
    <citation type="submission" date="2024-04" db="EMBL/GenBank/DDBJ databases">
        <title>Salinicola lusitanus LLJ914,a marine bacterium isolated from the Okinawa Trough.</title>
        <authorList>
            <person name="Li J."/>
        </authorList>
    </citation>
    <scope>NUCLEOTIDE SEQUENCE [LARGE SCALE GENOMIC DNA]</scope>
</reference>
<feature type="region of interest" description="Disordered" evidence="10">
    <location>
        <begin position="483"/>
        <end position="508"/>
    </location>
</feature>
<keyword evidence="2" id="KW-0479">Metal-binding</keyword>
<dbReference type="SUPFAM" id="SSF53098">
    <property type="entry name" value="Ribonuclease H-like"/>
    <property type="match status" value="1"/>
</dbReference>
<dbReference type="Proteomes" id="UP001460270">
    <property type="component" value="Unassembled WGS sequence"/>
</dbReference>
<dbReference type="GO" id="GO:0008270">
    <property type="term" value="F:zinc ion binding"/>
    <property type="evidence" value="ECO:0007669"/>
    <property type="project" value="UniProtKB-KW"/>
</dbReference>
<evidence type="ECO:0000256" key="4">
    <source>
        <dbReference type="ARBA" id="ARBA00022833"/>
    </source>
</evidence>
<dbReference type="PANTHER" id="PTHR46481">
    <property type="entry name" value="ZINC FINGER BED DOMAIN-CONTAINING PROTEIN 4"/>
    <property type="match status" value="1"/>
</dbReference>
<dbReference type="SMART" id="SM00614">
    <property type="entry name" value="ZnF_BED"/>
    <property type="match status" value="1"/>
</dbReference>
<dbReference type="EMBL" id="JBBPFD010000010">
    <property type="protein sequence ID" value="KAK7909351.1"/>
    <property type="molecule type" value="Genomic_DNA"/>
</dbReference>
<evidence type="ECO:0000313" key="12">
    <source>
        <dbReference type="EMBL" id="KAK7909351.1"/>
    </source>
</evidence>
<dbReference type="SUPFAM" id="SSF140996">
    <property type="entry name" value="Hermes dimerisation domain"/>
    <property type="match status" value="1"/>
</dbReference>
<dbReference type="Pfam" id="PF02892">
    <property type="entry name" value="zf-BED"/>
    <property type="match status" value="1"/>
</dbReference>
<accession>A0AAW0NXX5</accession>
<dbReference type="PANTHER" id="PTHR46481:SF9">
    <property type="entry name" value="ZINC FINGER BED DOMAIN-CONTAINING PROTEIN 1-LIKE"/>
    <property type="match status" value="1"/>
</dbReference>
<feature type="domain" description="BED-type" evidence="11">
    <location>
        <begin position="15"/>
        <end position="70"/>
    </location>
</feature>
<keyword evidence="7" id="KW-0804">Transcription</keyword>
<organism evidence="12 13">
    <name type="scientific">Mugilogobius chulae</name>
    <name type="common">yellowstripe goby</name>
    <dbReference type="NCBI Taxonomy" id="88201"/>
    <lineage>
        <taxon>Eukaryota</taxon>
        <taxon>Metazoa</taxon>
        <taxon>Chordata</taxon>
        <taxon>Craniata</taxon>
        <taxon>Vertebrata</taxon>
        <taxon>Euteleostomi</taxon>
        <taxon>Actinopterygii</taxon>
        <taxon>Neopterygii</taxon>
        <taxon>Teleostei</taxon>
        <taxon>Neoteleostei</taxon>
        <taxon>Acanthomorphata</taxon>
        <taxon>Gobiaria</taxon>
        <taxon>Gobiiformes</taxon>
        <taxon>Gobioidei</taxon>
        <taxon>Gobiidae</taxon>
        <taxon>Gobionellinae</taxon>
        <taxon>Mugilogobius</taxon>
    </lineage>
</organism>
<feature type="compositionally biased region" description="Polar residues" evidence="10">
    <location>
        <begin position="493"/>
        <end position="504"/>
    </location>
</feature>
<evidence type="ECO:0000256" key="10">
    <source>
        <dbReference type="SAM" id="MobiDB-lite"/>
    </source>
</evidence>
<evidence type="ECO:0000256" key="8">
    <source>
        <dbReference type="ARBA" id="ARBA00023242"/>
    </source>
</evidence>
<evidence type="ECO:0000313" key="13">
    <source>
        <dbReference type="Proteomes" id="UP001460270"/>
    </source>
</evidence>
<comment type="caution">
    <text evidence="12">The sequence shown here is derived from an EMBL/GenBank/DDBJ whole genome shotgun (WGS) entry which is preliminary data.</text>
</comment>
<evidence type="ECO:0000256" key="1">
    <source>
        <dbReference type="ARBA" id="ARBA00004123"/>
    </source>
</evidence>
<evidence type="ECO:0000256" key="9">
    <source>
        <dbReference type="PROSITE-ProRule" id="PRU00027"/>
    </source>
</evidence>
<dbReference type="GO" id="GO:0046983">
    <property type="term" value="F:protein dimerization activity"/>
    <property type="evidence" value="ECO:0007669"/>
    <property type="project" value="InterPro"/>
</dbReference>
<name>A0AAW0NXX5_9GOBI</name>
<keyword evidence="13" id="KW-1185">Reference proteome</keyword>
<keyword evidence="3 9" id="KW-0863">Zinc-finger</keyword>
<dbReference type="InterPro" id="IPR012337">
    <property type="entry name" value="RNaseH-like_sf"/>
</dbReference>
<keyword evidence="6" id="KW-0238">DNA-binding</keyword>
<dbReference type="Pfam" id="PF05699">
    <property type="entry name" value="Dimer_Tnp_hAT"/>
    <property type="match status" value="1"/>
</dbReference>
<dbReference type="InterPro" id="IPR008906">
    <property type="entry name" value="HATC_C_dom"/>
</dbReference>
<evidence type="ECO:0000259" key="11">
    <source>
        <dbReference type="PROSITE" id="PS50808"/>
    </source>
</evidence>
<feature type="compositionally biased region" description="Low complexity" evidence="10">
    <location>
        <begin position="68"/>
        <end position="87"/>
    </location>
</feature>
<dbReference type="InterPro" id="IPR003656">
    <property type="entry name" value="Znf_BED"/>
</dbReference>
<keyword evidence="4" id="KW-0862">Zinc</keyword>
<evidence type="ECO:0000256" key="7">
    <source>
        <dbReference type="ARBA" id="ARBA00023163"/>
    </source>
</evidence>
<protein>
    <recommendedName>
        <fullName evidence="11">BED-type domain-containing protein</fullName>
    </recommendedName>
</protein>
<proteinExistence type="predicted"/>
<dbReference type="PROSITE" id="PS50808">
    <property type="entry name" value="ZF_BED"/>
    <property type="match status" value="1"/>
</dbReference>
<comment type="subcellular location">
    <subcellularLocation>
        <location evidence="1">Nucleus</location>
    </subcellularLocation>
</comment>
<feature type="region of interest" description="Disordered" evidence="10">
    <location>
        <begin position="67"/>
        <end position="87"/>
    </location>
</feature>
<evidence type="ECO:0000256" key="2">
    <source>
        <dbReference type="ARBA" id="ARBA00022723"/>
    </source>
</evidence>
<keyword evidence="8" id="KW-0539">Nucleus</keyword>
<keyword evidence="5" id="KW-0805">Transcription regulation</keyword>
<dbReference type="AlphaFoldDB" id="A0AAW0NXX5"/>
<dbReference type="InterPro" id="IPR052035">
    <property type="entry name" value="ZnF_BED_domain_contain"/>
</dbReference>
<evidence type="ECO:0000256" key="3">
    <source>
        <dbReference type="ARBA" id="ARBA00022771"/>
    </source>
</evidence>
<dbReference type="GO" id="GO:0005634">
    <property type="term" value="C:nucleus"/>
    <property type="evidence" value="ECO:0007669"/>
    <property type="project" value="UniProtKB-SubCell"/>
</dbReference>
<gene>
    <name evidence="12" type="ORF">WMY93_014035</name>
</gene>
<evidence type="ECO:0000256" key="6">
    <source>
        <dbReference type="ARBA" id="ARBA00023125"/>
    </source>
</evidence>
<sequence length="625" mass="70252">MAAAAAESDLVPKKNSTSIIWNWFGFAPDDEEQKKIICKVCKETVKATDGNTTNLFGHLKRKHKKQYSESQAAQAAKAKTSAPAAASAPKQQMLTDAFAKLTPYVRDGQRWNAITDAVAFHIVKDMCPLQTVEGVGFKKMVRVLDPRYELPSRKFFSNTVIPRMYTDCRSKVSAQIGKVQFFATTSDLWSSRTSEPYLSLTIHFIDNWKLCNATLQTTYFPEDHTGELIAAGLREALESWNLENQNMTCMTTDSGANMVKALDLNQWTRLQCFGHRLHLAIEKSAKDPRIERVTSVCKKVVSTFSFSWKKKRDLITAQAHHNLPQHKMITESPTRWGSKLAMIERILEQEKAISEVLKADKKTKHLALSWQDLDVMDSLKKALGPLRDFTDALSGEDYVSVSYVKPVLHLLRNNLLKTEDDDTELTAKIKSTVNDYLTEKYKDPATDALLDMASLVDPRFKTQYIDADKKGHIEERAVTELESLLSPQPEDPVSSSSTSQNVLDTNPPKKVKRSLGSFLKDVAAAAPTTSLEPEPTTMRELIQRELHSYLALPVVDSEMNPLEWWKIHEVNFPKVSQLAQKYLCIPATSAPSERVFSTGGNIVTCQRAALKPDKVDKLIFLAKNL</sequence>
<dbReference type="InterPro" id="IPR036236">
    <property type="entry name" value="Znf_C2H2_sf"/>
</dbReference>